<dbReference type="InterPro" id="IPR024661">
    <property type="entry name" value="RNA_pol_III_Rpc31"/>
</dbReference>
<protein>
    <submittedName>
        <fullName evidence="6">DNA-directed RNA polymerase III subunit</fullName>
    </submittedName>
</protein>
<feature type="region of interest" description="Disordered" evidence="4">
    <location>
        <begin position="154"/>
        <end position="209"/>
    </location>
</feature>
<organism evidence="5 6">
    <name type="scientific">Parastrongyloides trichosuri</name>
    <name type="common">Possum-specific nematode worm</name>
    <dbReference type="NCBI Taxonomy" id="131310"/>
    <lineage>
        <taxon>Eukaryota</taxon>
        <taxon>Metazoa</taxon>
        <taxon>Ecdysozoa</taxon>
        <taxon>Nematoda</taxon>
        <taxon>Chromadorea</taxon>
        <taxon>Rhabditida</taxon>
        <taxon>Tylenchina</taxon>
        <taxon>Panagrolaimomorpha</taxon>
        <taxon>Strongyloidoidea</taxon>
        <taxon>Strongyloididae</taxon>
        <taxon>Parastrongyloides</taxon>
    </lineage>
</organism>
<comment type="similarity">
    <text evidence="2">Belongs to the eukaryotic RPC7 RNA polymerase subunit family.</text>
</comment>
<feature type="compositionally biased region" description="Acidic residues" evidence="4">
    <location>
        <begin position="200"/>
        <end position="209"/>
    </location>
</feature>
<evidence type="ECO:0000313" key="5">
    <source>
        <dbReference type="Proteomes" id="UP000038045"/>
    </source>
</evidence>
<sequence length="209" mass="23872">MAKKGGRGGSMAQLASALGIQRQDIGSLVNRKREDPKLYTPLSRTGNEIEMSNDLQFMVDIKQIIIRSFEASEFYRSVNLISDIDKSYSDKYLEQEKDIFVPYLNRVPIELHPKKSKEELVAARKRKLEAELSNRIATLESLENESNGLVKKAKKIGYDDDDDEEPKEDEENIFSDDDYLEEDNDYAANYFDNGENYDGGSDDNLGDDY</sequence>
<evidence type="ECO:0000313" key="6">
    <source>
        <dbReference type="WBParaSite" id="PTRK_0000106600.1"/>
    </source>
</evidence>
<reference evidence="6" key="1">
    <citation type="submission" date="2017-02" db="UniProtKB">
        <authorList>
            <consortium name="WormBaseParasite"/>
        </authorList>
    </citation>
    <scope>IDENTIFICATION</scope>
</reference>
<name>A0A0N4Z2H1_PARTI</name>
<dbReference type="GO" id="GO:0006383">
    <property type="term" value="P:transcription by RNA polymerase III"/>
    <property type="evidence" value="ECO:0007669"/>
    <property type="project" value="InterPro"/>
</dbReference>
<evidence type="ECO:0000256" key="4">
    <source>
        <dbReference type="SAM" id="MobiDB-lite"/>
    </source>
</evidence>
<keyword evidence="5" id="KW-1185">Reference proteome</keyword>
<dbReference type="PANTHER" id="PTHR15367:SF2">
    <property type="entry name" value="DNA-DIRECTED RNA POLYMERASE III SUBUNIT"/>
    <property type="match status" value="1"/>
</dbReference>
<comment type="subcellular location">
    <subcellularLocation>
        <location evidence="1">Nucleus</location>
    </subcellularLocation>
</comment>
<dbReference type="Pfam" id="PF11705">
    <property type="entry name" value="RNA_pol_3_Rpc31"/>
    <property type="match status" value="1"/>
</dbReference>
<dbReference type="STRING" id="131310.A0A0N4Z2H1"/>
<dbReference type="Proteomes" id="UP000038045">
    <property type="component" value="Unplaced"/>
</dbReference>
<dbReference type="PANTHER" id="PTHR15367">
    <property type="entry name" value="DNA-DIRECTED RNA POLYMERASE III"/>
    <property type="match status" value="1"/>
</dbReference>
<proteinExistence type="inferred from homology"/>
<dbReference type="GO" id="GO:0005666">
    <property type="term" value="C:RNA polymerase III complex"/>
    <property type="evidence" value="ECO:0007669"/>
    <property type="project" value="TreeGrafter"/>
</dbReference>
<evidence type="ECO:0000256" key="3">
    <source>
        <dbReference type="ARBA" id="ARBA00023242"/>
    </source>
</evidence>
<evidence type="ECO:0000256" key="2">
    <source>
        <dbReference type="ARBA" id="ARBA00008352"/>
    </source>
</evidence>
<accession>A0A0N4Z2H1</accession>
<dbReference type="WBParaSite" id="PTRK_0000106600.1">
    <property type="protein sequence ID" value="PTRK_0000106600.1"/>
    <property type="gene ID" value="PTRK_0000106600"/>
</dbReference>
<feature type="compositionally biased region" description="Acidic residues" evidence="4">
    <location>
        <begin position="159"/>
        <end position="185"/>
    </location>
</feature>
<dbReference type="AlphaFoldDB" id="A0A0N4Z2H1"/>
<evidence type="ECO:0000256" key="1">
    <source>
        <dbReference type="ARBA" id="ARBA00004123"/>
    </source>
</evidence>
<keyword evidence="3" id="KW-0539">Nucleus</keyword>